<feature type="compositionally biased region" description="Basic and acidic residues" evidence="1">
    <location>
        <begin position="45"/>
        <end position="59"/>
    </location>
</feature>
<proteinExistence type="predicted"/>
<sequence length="59" mass="5801">MATNTTSKTLGVASVLAGVAAATVVIRSAVVGAVAKAAPASETANNERRCKPGEKDCKG</sequence>
<name>A0ABW0X0X8_9ACTN</name>
<dbReference type="RefSeq" id="WP_380223784.1">
    <property type="nucleotide sequence ID" value="NZ_JBHSOF010000003.1"/>
</dbReference>
<feature type="region of interest" description="Disordered" evidence="1">
    <location>
        <begin position="37"/>
        <end position="59"/>
    </location>
</feature>
<keyword evidence="3" id="KW-1185">Reference proteome</keyword>
<dbReference type="EMBL" id="JBHSOF010000003">
    <property type="protein sequence ID" value="MFC5662185.1"/>
    <property type="molecule type" value="Genomic_DNA"/>
</dbReference>
<protein>
    <submittedName>
        <fullName evidence="2">Uncharacterized protein</fullName>
    </submittedName>
</protein>
<evidence type="ECO:0000313" key="2">
    <source>
        <dbReference type="EMBL" id="MFC5662185.1"/>
    </source>
</evidence>
<reference evidence="3" key="1">
    <citation type="journal article" date="2019" name="Int. J. Syst. Evol. Microbiol.">
        <title>The Global Catalogue of Microorganisms (GCM) 10K type strain sequencing project: providing services to taxonomists for standard genome sequencing and annotation.</title>
        <authorList>
            <consortium name="The Broad Institute Genomics Platform"/>
            <consortium name="The Broad Institute Genome Sequencing Center for Infectious Disease"/>
            <person name="Wu L."/>
            <person name="Ma J."/>
        </authorList>
    </citation>
    <scope>NUCLEOTIDE SEQUENCE [LARGE SCALE GENOMIC DNA]</scope>
    <source>
        <strain evidence="3">CGMCC 4.1437</strain>
    </source>
</reference>
<gene>
    <name evidence="2" type="ORF">ACFP3U_04215</name>
</gene>
<accession>A0ABW0X0X8</accession>
<dbReference type="Proteomes" id="UP001595975">
    <property type="component" value="Unassembled WGS sequence"/>
</dbReference>
<evidence type="ECO:0000313" key="3">
    <source>
        <dbReference type="Proteomes" id="UP001595975"/>
    </source>
</evidence>
<comment type="caution">
    <text evidence="2">The sequence shown here is derived from an EMBL/GenBank/DDBJ whole genome shotgun (WGS) entry which is preliminary data.</text>
</comment>
<organism evidence="2 3">
    <name type="scientific">Kitasatospora misakiensis</name>
    <dbReference type="NCBI Taxonomy" id="67330"/>
    <lineage>
        <taxon>Bacteria</taxon>
        <taxon>Bacillati</taxon>
        <taxon>Actinomycetota</taxon>
        <taxon>Actinomycetes</taxon>
        <taxon>Kitasatosporales</taxon>
        <taxon>Streptomycetaceae</taxon>
        <taxon>Kitasatospora</taxon>
    </lineage>
</organism>
<evidence type="ECO:0000256" key="1">
    <source>
        <dbReference type="SAM" id="MobiDB-lite"/>
    </source>
</evidence>